<gene>
    <name evidence="1" type="ORF">E5329_00225</name>
</gene>
<evidence type="ECO:0000313" key="2">
    <source>
        <dbReference type="Proteomes" id="UP000304953"/>
    </source>
</evidence>
<comment type="caution">
    <text evidence="1">The sequence shown here is derived from an EMBL/GenBank/DDBJ whole genome shotgun (WGS) entry which is preliminary data.</text>
</comment>
<name>A0AC61S2Q0_9FIRM</name>
<reference evidence="1" key="1">
    <citation type="submission" date="2019-04" db="EMBL/GenBank/DDBJ databases">
        <title>Microbes associate with the intestines of laboratory mice.</title>
        <authorList>
            <person name="Navarre W."/>
            <person name="Wong E."/>
            <person name="Huang K."/>
            <person name="Tropini C."/>
            <person name="Ng K."/>
            <person name="Yu B."/>
        </authorList>
    </citation>
    <scope>NUCLEOTIDE SEQUENCE</scope>
    <source>
        <strain evidence="1">NM01_1-7b</strain>
    </source>
</reference>
<keyword evidence="2" id="KW-1185">Reference proteome</keyword>
<dbReference type="Proteomes" id="UP000304953">
    <property type="component" value="Unassembled WGS sequence"/>
</dbReference>
<protein>
    <submittedName>
        <fullName evidence="1">DUF1788 domain-containing protein</fullName>
    </submittedName>
</protein>
<dbReference type="EMBL" id="SRYA01000001">
    <property type="protein sequence ID" value="TGY98249.1"/>
    <property type="molecule type" value="Genomic_DNA"/>
</dbReference>
<proteinExistence type="predicted"/>
<accession>A0AC61S2Q0</accession>
<sequence>MMANIEERLEQMELMIKKPSFRQTKGKANEVNYWVFDYAPEDELTVRNKISCLKNKNLKGADGFELMVYDLYDLMIEHLQSKNFMEKCYAQEKKRGIRKLQDAIQHTLKITDKENLLVKYIAEHTPKNAVVFLTGVGKCFPLLQAPEVFNKILYNMPQAFASVPMVLFYPGTYTEQELIIFNEYPEDNYYRAFRLVR</sequence>
<evidence type="ECO:0000313" key="1">
    <source>
        <dbReference type="EMBL" id="TGY98249.1"/>
    </source>
</evidence>
<organism evidence="1 2">
    <name type="scientific">Petralouisia muris</name>
    <dbReference type="NCBI Taxonomy" id="3032872"/>
    <lineage>
        <taxon>Bacteria</taxon>
        <taxon>Bacillati</taxon>
        <taxon>Bacillota</taxon>
        <taxon>Clostridia</taxon>
        <taxon>Lachnospirales</taxon>
        <taxon>Lachnospiraceae</taxon>
        <taxon>Petralouisia</taxon>
    </lineage>
</organism>